<dbReference type="EMBL" id="HACM01006655">
    <property type="protein sequence ID" value="CRZ07097.1"/>
    <property type="molecule type" value="Transcribed_RNA"/>
</dbReference>
<dbReference type="AlphaFoldDB" id="A0A0H5QZF1"/>
<feature type="non-terminal residue" evidence="1">
    <location>
        <position position="1"/>
    </location>
</feature>
<evidence type="ECO:0000313" key="1">
    <source>
        <dbReference type="EMBL" id="CRZ07097.1"/>
    </source>
</evidence>
<reference evidence="1" key="1">
    <citation type="submission" date="2015-04" db="EMBL/GenBank/DDBJ databases">
        <title>The genome sequence of the plant pathogenic Rhizarian Plasmodiophora brassicae reveals insights in its biotrophic life cycle and the origin of chitin synthesis.</title>
        <authorList>
            <person name="Schwelm A."/>
            <person name="Fogelqvist J."/>
            <person name="Knaust A."/>
            <person name="Julke S."/>
            <person name="Lilja T."/>
            <person name="Dhandapani V."/>
            <person name="Bonilla-Rosso G."/>
            <person name="Karlsson M."/>
            <person name="Shevchenko A."/>
            <person name="Choi S.R."/>
            <person name="Kim H.G."/>
            <person name="Park J.Y."/>
            <person name="Lim Y.P."/>
            <person name="Ludwig-Muller J."/>
            <person name="Dixelius C."/>
        </authorList>
    </citation>
    <scope>NUCLEOTIDE SEQUENCE</scope>
    <source>
        <tissue evidence="1">Potato root galls</tissue>
    </source>
</reference>
<protein>
    <submittedName>
        <fullName evidence="1">Uncharacterized protein</fullName>
    </submittedName>
</protein>
<name>A0A0H5QZF1_9EUKA</name>
<proteinExistence type="predicted"/>
<accession>A0A0H5QZF1</accession>
<organism evidence="1">
    <name type="scientific">Spongospora subterranea</name>
    <dbReference type="NCBI Taxonomy" id="70186"/>
    <lineage>
        <taxon>Eukaryota</taxon>
        <taxon>Sar</taxon>
        <taxon>Rhizaria</taxon>
        <taxon>Endomyxa</taxon>
        <taxon>Phytomyxea</taxon>
        <taxon>Plasmodiophorida</taxon>
        <taxon>Plasmodiophoridae</taxon>
        <taxon>Spongospora</taxon>
    </lineage>
</organism>
<sequence>VKDYNSLSAFLEKFANSVEVDCHDSVAMSELLLLGKSDGADTIEVGPNIVDFPQRMQIEKATNTLQKLMVISNFVLKLVTSSLSLDSFSLEVFADLKLTCIPVLQCLIRCCGKDIHLFQTRWGSCFDHDYFGQNCCPGDEAILHTCGYERYNSDSMALEALNRAVLASKTTVEKKLNLCGEFVEKYQSSSVSVKRRFRSFYFLSANPIWGCWVHHCGQSTNSWIGKWGRKVPHSRFSSTKCHGTQRHPCKSNETTFDIPAKLTLRQKSTRDLLPSISKILEEYEQFVTVKRKSKRPVHPELPSFISKYVRPICNCFYLHCSGSISEFVRRWGDSVSYAKFSRDYCPGTGRMEYDICQYDSRSSQGLTLQ</sequence>